<dbReference type="EMBL" id="JPLA01000041">
    <property type="protein sequence ID" value="KLD62866.1"/>
    <property type="molecule type" value="Genomic_DNA"/>
</dbReference>
<organism evidence="5 6">
    <name type="scientific">Dyella japonica DSM 16301</name>
    <dbReference type="NCBI Taxonomy" id="1440762"/>
    <lineage>
        <taxon>Bacteria</taxon>
        <taxon>Pseudomonadati</taxon>
        <taxon>Pseudomonadota</taxon>
        <taxon>Gammaproteobacteria</taxon>
        <taxon>Lysobacterales</taxon>
        <taxon>Rhodanobacteraceae</taxon>
        <taxon>Dyella</taxon>
    </lineage>
</organism>
<dbReference type="Pfam" id="PF12833">
    <property type="entry name" value="HTH_18"/>
    <property type="match status" value="1"/>
</dbReference>
<dbReference type="GO" id="GO:0003700">
    <property type="term" value="F:DNA-binding transcription factor activity"/>
    <property type="evidence" value="ECO:0007669"/>
    <property type="project" value="InterPro"/>
</dbReference>
<comment type="caution">
    <text evidence="5">The sequence shown here is derived from an EMBL/GenBank/DDBJ whole genome shotgun (WGS) entry which is preliminary data.</text>
</comment>
<dbReference type="Gene3D" id="1.10.10.60">
    <property type="entry name" value="Homeodomain-like"/>
    <property type="match status" value="2"/>
</dbReference>
<evidence type="ECO:0000313" key="6">
    <source>
        <dbReference type="Proteomes" id="UP000035481"/>
    </source>
</evidence>
<keyword evidence="1" id="KW-0805">Transcription regulation</keyword>
<proteinExistence type="predicted"/>
<name>A0A0G9H044_9GAMM</name>
<dbReference type="Proteomes" id="UP000035481">
    <property type="component" value="Unassembled WGS sequence"/>
</dbReference>
<dbReference type="InterPro" id="IPR009057">
    <property type="entry name" value="Homeodomain-like_sf"/>
</dbReference>
<feature type="domain" description="HTH araC/xylS-type" evidence="4">
    <location>
        <begin position="222"/>
        <end position="323"/>
    </location>
</feature>
<dbReference type="PATRIC" id="fig|1440762.4.peg.2613"/>
<protein>
    <submittedName>
        <fullName evidence="5">AraC family transcriptional regulator</fullName>
    </submittedName>
</protein>
<dbReference type="PANTHER" id="PTHR46796">
    <property type="entry name" value="HTH-TYPE TRANSCRIPTIONAL ACTIVATOR RHAS-RELATED"/>
    <property type="match status" value="1"/>
</dbReference>
<dbReference type="PROSITE" id="PS01124">
    <property type="entry name" value="HTH_ARAC_FAMILY_2"/>
    <property type="match status" value="1"/>
</dbReference>
<dbReference type="AlphaFoldDB" id="A0A0G9H044"/>
<dbReference type="STRING" id="1440762.Y882_14445"/>
<dbReference type="SUPFAM" id="SSF46689">
    <property type="entry name" value="Homeodomain-like"/>
    <property type="match status" value="2"/>
</dbReference>
<dbReference type="Pfam" id="PF12852">
    <property type="entry name" value="Cupin_6"/>
    <property type="match status" value="1"/>
</dbReference>
<dbReference type="PANTHER" id="PTHR46796:SF7">
    <property type="entry name" value="ARAC FAMILY TRANSCRIPTIONAL REGULATOR"/>
    <property type="match status" value="1"/>
</dbReference>
<evidence type="ECO:0000313" key="5">
    <source>
        <dbReference type="EMBL" id="KLD62866.1"/>
    </source>
</evidence>
<keyword evidence="3" id="KW-0804">Transcription</keyword>
<dbReference type="InterPro" id="IPR032783">
    <property type="entry name" value="AraC_lig"/>
</dbReference>
<reference evidence="5 6" key="1">
    <citation type="journal article" date="2015" name="Antonie Van Leeuwenhoek">
        <title>A phylogenomic and molecular marker based taxonomic framework for the order Xanthomonadales: proposal to transfer the families Algiphilaceae and Solimonadaceae to the order Nevskiales ord. nov. and to create a new family within the order Xanthomonadales, the family Rhodanobacteraceae fam. nov., containing the genus Rhodanobacter and its closest relatives.</title>
        <authorList>
            <person name="Naushad S."/>
            <person name="Adeolu M."/>
            <person name="Wong S."/>
            <person name="Sohail M."/>
            <person name="Schellhorn H.E."/>
            <person name="Gupta R.S."/>
        </authorList>
    </citation>
    <scope>NUCLEOTIDE SEQUENCE [LARGE SCALE GENOMIC DNA]</scope>
    <source>
        <strain evidence="5 6">DSM 16301</strain>
    </source>
</reference>
<evidence type="ECO:0000259" key="4">
    <source>
        <dbReference type="PROSITE" id="PS01124"/>
    </source>
</evidence>
<accession>A0A0G9H044</accession>
<dbReference type="GO" id="GO:0043565">
    <property type="term" value="F:sequence-specific DNA binding"/>
    <property type="evidence" value="ECO:0007669"/>
    <property type="project" value="InterPro"/>
</dbReference>
<dbReference type="InterPro" id="IPR050204">
    <property type="entry name" value="AraC_XylS_family_regulators"/>
</dbReference>
<sequence length="331" mass="35689">MLKSLNGGWPMSPPLDWLSRLLEMTPVRGQLDLRCQYGAPWRIDQDAFASGEMAYHIVLRGSALLENPEGGGPEPLEAGDILLLANGEAHTLHDGGGARAKPARSRIAANLVFSENAGKGDRLDMLCGRFVLTPPHARLLRRYLPSRLVARTGIAKASPSDQESGAELHGLMALMQAESRSDFLGGRAMLDALSTALFALTLRFASESKEAPSGLLALAGYPRLAPALDAMFHDPGHPWTLPLLAEKCSMSRATFVRLFQDKLGLSASELLTDIRMTMSANELRKTSVSTGAIAEAVGYQSEAAFQRAFKQHMGVTPARWRKSAGTKEGLA</sequence>
<keyword evidence="2" id="KW-0238">DNA-binding</keyword>
<evidence type="ECO:0000256" key="1">
    <source>
        <dbReference type="ARBA" id="ARBA00023015"/>
    </source>
</evidence>
<dbReference type="SMART" id="SM00342">
    <property type="entry name" value="HTH_ARAC"/>
    <property type="match status" value="1"/>
</dbReference>
<dbReference type="InterPro" id="IPR018060">
    <property type="entry name" value="HTH_AraC"/>
</dbReference>
<evidence type="ECO:0000256" key="3">
    <source>
        <dbReference type="ARBA" id="ARBA00023163"/>
    </source>
</evidence>
<gene>
    <name evidence="5" type="ORF">Y882_14445</name>
</gene>
<evidence type="ECO:0000256" key="2">
    <source>
        <dbReference type="ARBA" id="ARBA00023125"/>
    </source>
</evidence>